<reference evidence="8 9" key="1">
    <citation type="submission" date="2013-09" db="EMBL/GenBank/DDBJ databases">
        <title>Corchorus capsularis genome sequencing.</title>
        <authorList>
            <person name="Alam M."/>
            <person name="Haque M.S."/>
            <person name="Islam M.S."/>
            <person name="Emdad E.M."/>
            <person name="Islam M.M."/>
            <person name="Ahmed B."/>
            <person name="Halim A."/>
            <person name="Hossen Q.M.M."/>
            <person name="Hossain M.Z."/>
            <person name="Ahmed R."/>
            <person name="Khan M.M."/>
            <person name="Islam R."/>
            <person name="Rashid M.M."/>
            <person name="Khan S.A."/>
            <person name="Rahman M.S."/>
            <person name="Alam M."/>
        </authorList>
    </citation>
    <scope>NUCLEOTIDE SEQUENCE [LARGE SCALE GENOMIC DNA]</scope>
    <source>
        <strain evidence="9">cv. CVL-1</strain>
        <tissue evidence="8">Whole seedling</tissue>
    </source>
</reference>
<comment type="caution">
    <text evidence="8">The sequence shown here is derived from an EMBL/GenBank/DDBJ whole genome shotgun (WGS) entry which is preliminary data.</text>
</comment>
<keyword evidence="4" id="KW-0804">Transcription</keyword>
<sequence>MVVSREQKRSSVKAKPGRPAKRNLIRKKPSALDKMTINQIVSHEKEKAKCKKVKRATLDDLYENDEVKHAVIERAKEIQDNLSSKFPSFIKCMLPSHVSGGFWLGLAKEFCSKHLPEKNKMLVLEDEEGGEYKTNYLVDKVGLNGGWKGFSIAHNLLMGDVCVFHLVKPTKFKVYIVRKKASEEADVAFSLLKLEASIQEMDHGKSSLSLIREGAKICEKTTDKSGENYEAEETIISEDTAPKQKEMDLENDDPTHSSSHSSEELRSEVIDGIKLCDSVVDFAEVRSFRNFIIAVNGLIINSELSEYYQRKYYDLCRSQNSYLHDHLVKGLNCKLVCGIISETVNIAEAIRAAEVTTPVHSLETWNSTLKPFQGLGMKVGFLSARLEQLISLSLKFREAANAPW</sequence>
<evidence type="ECO:0000256" key="5">
    <source>
        <dbReference type="ARBA" id="ARBA00023242"/>
    </source>
</evidence>
<feature type="region of interest" description="Disordered" evidence="6">
    <location>
        <begin position="1"/>
        <end position="28"/>
    </location>
</feature>
<feature type="domain" description="TF-B3" evidence="7">
    <location>
        <begin position="89"/>
        <end position="180"/>
    </location>
</feature>
<dbReference type="AlphaFoldDB" id="A0A1R3JJ15"/>
<keyword evidence="9" id="KW-1185">Reference proteome</keyword>
<dbReference type="PANTHER" id="PTHR31391:SF101">
    <property type="entry name" value="B3 DOMAIN-CONTAINING PROTEIN OS01G0234100"/>
    <property type="match status" value="1"/>
</dbReference>
<dbReference type="EMBL" id="AWWV01007774">
    <property type="protein sequence ID" value="OMO94839.1"/>
    <property type="molecule type" value="Genomic_DNA"/>
</dbReference>
<evidence type="ECO:0000256" key="4">
    <source>
        <dbReference type="ARBA" id="ARBA00023163"/>
    </source>
</evidence>
<accession>A0A1R3JJ15</accession>
<keyword evidence="3" id="KW-0238">DNA-binding</keyword>
<organism evidence="8 9">
    <name type="scientific">Corchorus capsularis</name>
    <name type="common">Jute</name>
    <dbReference type="NCBI Taxonomy" id="210143"/>
    <lineage>
        <taxon>Eukaryota</taxon>
        <taxon>Viridiplantae</taxon>
        <taxon>Streptophyta</taxon>
        <taxon>Embryophyta</taxon>
        <taxon>Tracheophyta</taxon>
        <taxon>Spermatophyta</taxon>
        <taxon>Magnoliopsida</taxon>
        <taxon>eudicotyledons</taxon>
        <taxon>Gunneridae</taxon>
        <taxon>Pentapetalae</taxon>
        <taxon>rosids</taxon>
        <taxon>malvids</taxon>
        <taxon>Malvales</taxon>
        <taxon>Malvaceae</taxon>
        <taxon>Grewioideae</taxon>
        <taxon>Apeibeae</taxon>
        <taxon>Corchorus</taxon>
    </lineage>
</organism>
<dbReference type="STRING" id="210143.A0A1R3JJ15"/>
<gene>
    <name evidence="8" type="ORF">CCACVL1_05770</name>
</gene>
<feature type="region of interest" description="Disordered" evidence="6">
    <location>
        <begin position="222"/>
        <end position="264"/>
    </location>
</feature>
<proteinExistence type="predicted"/>
<feature type="compositionally biased region" description="Basic residues" evidence="6">
    <location>
        <begin position="10"/>
        <end position="28"/>
    </location>
</feature>
<dbReference type="GO" id="GO:0003677">
    <property type="term" value="F:DNA binding"/>
    <property type="evidence" value="ECO:0007669"/>
    <property type="project" value="UniProtKB-KW"/>
</dbReference>
<dbReference type="InterPro" id="IPR044837">
    <property type="entry name" value="REM16-like"/>
</dbReference>
<dbReference type="InterPro" id="IPR003340">
    <property type="entry name" value="B3_DNA-bd"/>
</dbReference>
<name>A0A1R3JJ15_COCAP</name>
<dbReference type="Gene3D" id="2.40.330.10">
    <property type="entry name" value="DNA-binding pseudobarrel domain"/>
    <property type="match status" value="1"/>
</dbReference>
<dbReference type="InterPro" id="IPR015300">
    <property type="entry name" value="DNA-bd_pseudobarrel_sf"/>
</dbReference>
<evidence type="ECO:0000313" key="9">
    <source>
        <dbReference type="Proteomes" id="UP000188268"/>
    </source>
</evidence>
<dbReference type="OrthoDB" id="1909330at2759"/>
<dbReference type="CDD" id="cd10017">
    <property type="entry name" value="B3_DNA"/>
    <property type="match status" value="1"/>
</dbReference>
<dbReference type="Gramene" id="OMO94839">
    <property type="protein sequence ID" value="OMO94839"/>
    <property type="gene ID" value="CCACVL1_05770"/>
</dbReference>
<dbReference type="PANTHER" id="PTHR31391">
    <property type="entry name" value="B3 DOMAIN-CONTAINING PROTEIN OS11G0197600-RELATED"/>
    <property type="match status" value="1"/>
</dbReference>
<evidence type="ECO:0000313" key="8">
    <source>
        <dbReference type="EMBL" id="OMO94839.1"/>
    </source>
</evidence>
<evidence type="ECO:0000256" key="2">
    <source>
        <dbReference type="ARBA" id="ARBA00023015"/>
    </source>
</evidence>
<dbReference type="Proteomes" id="UP000188268">
    <property type="component" value="Unassembled WGS sequence"/>
</dbReference>
<dbReference type="SMART" id="SM01019">
    <property type="entry name" value="B3"/>
    <property type="match status" value="1"/>
</dbReference>
<evidence type="ECO:0000256" key="1">
    <source>
        <dbReference type="ARBA" id="ARBA00004123"/>
    </source>
</evidence>
<protein>
    <recommendedName>
        <fullName evidence="7">TF-B3 domain-containing protein</fullName>
    </recommendedName>
</protein>
<comment type="subcellular location">
    <subcellularLocation>
        <location evidence="1">Nucleus</location>
    </subcellularLocation>
</comment>
<dbReference type="Pfam" id="PF02362">
    <property type="entry name" value="B3"/>
    <property type="match status" value="1"/>
</dbReference>
<keyword evidence="2" id="KW-0805">Transcription regulation</keyword>
<keyword evidence="5" id="KW-0539">Nucleus</keyword>
<dbReference type="GO" id="GO:0005634">
    <property type="term" value="C:nucleus"/>
    <property type="evidence" value="ECO:0007669"/>
    <property type="project" value="UniProtKB-SubCell"/>
</dbReference>
<dbReference type="SUPFAM" id="SSF101936">
    <property type="entry name" value="DNA-binding pseudobarrel domain"/>
    <property type="match status" value="1"/>
</dbReference>
<dbReference type="PROSITE" id="PS50863">
    <property type="entry name" value="B3"/>
    <property type="match status" value="1"/>
</dbReference>
<evidence type="ECO:0000256" key="3">
    <source>
        <dbReference type="ARBA" id="ARBA00023125"/>
    </source>
</evidence>
<dbReference type="OMA" id="HIISCVR"/>
<evidence type="ECO:0000256" key="6">
    <source>
        <dbReference type="SAM" id="MobiDB-lite"/>
    </source>
</evidence>
<evidence type="ECO:0000259" key="7">
    <source>
        <dbReference type="PROSITE" id="PS50863"/>
    </source>
</evidence>